<feature type="domain" description="Response regulatory" evidence="4">
    <location>
        <begin position="7"/>
        <end position="122"/>
    </location>
</feature>
<accession>A0A1V4SWQ7</accession>
<dbReference type="CDD" id="cd00077">
    <property type="entry name" value="HDc"/>
    <property type="match status" value="1"/>
</dbReference>
<evidence type="ECO:0000313" key="6">
    <source>
        <dbReference type="EMBL" id="OPX48744.1"/>
    </source>
</evidence>
<dbReference type="EMBL" id="LTAY01000028">
    <property type="protein sequence ID" value="OPX48744.1"/>
    <property type="molecule type" value="Genomic_DNA"/>
</dbReference>
<evidence type="ECO:0000256" key="3">
    <source>
        <dbReference type="PROSITE-ProRule" id="PRU00169"/>
    </source>
</evidence>
<sequence length="357" mass="40817">MNRKNNKILIIDDVSDNVKVLVEILKNEYKINVALNGVKGIELAKSWGPDLILLDVMMPEMDGYEVCKILKSTEETKHIPVILLTALSNIKDEYLGISLGAIDYITKPVHPKLIRARIKNYIKLKEYSDNLERLVNEKIKEIEQFNSSFIDTLALIAETRDSDLGCHIERCKEYAKVMLGYMGKIDKYKEVIDYENTYAIVKAVALHDIGKIGIPDNILLKNGKLTDEEFEVMKGHSYYGYKILKNAEGKFGGKENRLLACAKEIAYYHHEQWDGNGYPLGLKEENIPLSARIMMIIDVFDAIVSKRVYKSAKDPQVAINFIEEFSGKKFDPDLVKVFLEVKDEFLIIAHKYADEEN</sequence>
<protein>
    <recommendedName>
        <fullName evidence="1">Stage 0 sporulation protein A homolog</fullName>
    </recommendedName>
</protein>
<evidence type="ECO:0000259" key="5">
    <source>
        <dbReference type="PROSITE" id="PS51832"/>
    </source>
</evidence>
<dbReference type="Gene3D" id="3.40.50.2300">
    <property type="match status" value="1"/>
</dbReference>
<dbReference type="AlphaFoldDB" id="A0A1V4SWQ7"/>
<dbReference type="GO" id="GO:0016787">
    <property type="term" value="F:hydrolase activity"/>
    <property type="evidence" value="ECO:0007669"/>
    <property type="project" value="UniProtKB-KW"/>
</dbReference>
<dbReference type="Pfam" id="PF00072">
    <property type="entry name" value="Response_reg"/>
    <property type="match status" value="1"/>
</dbReference>
<feature type="domain" description="HD-GYP" evidence="5">
    <location>
        <begin position="142"/>
        <end position="354"/>
    </location>
</feature>
<dbReference type="Proteomes" id="UP000191448">
    <property type="component" value="Unassembled WGS sequence"/>
</dbReference>
<dbReference type="Gene3D" id="1.10.3210.10">
    <property type="entry name" value="Hypothetical protein af1432"/>
    <property type="match status" value="1"/>
</dbReference>
<evidence type="ECO:0000259" key="4">
    <source>
        <dbReference type="PROSITE" id="PS50110"/>
    </source>
</evidence>
<dbReference type="InterPro" id="IPR037522">
    <property type="entry name" value="HD_GYP_dom"/>
</dbReference>
<dbReference type="PROSITE" id="PS50110">
    <property type="entry name" value="RESPONSE_REGULATORY"/>
    <property type="match status" value="1"/>
</dbReference>
<dbReference type="InterPro" id="IPR001789">
    <property type="entry name" value="Sig_transdc_resp-reg_receiver"/>
</dbReference>
<dbReference type="PANTHER" id="PTHR45228:SF5">
    <property type="entry name" value="CYCLIC DI-GMP PHOSPHODIESTERASE VC_1348-RELATED"/>
    <property type="match status" value="1"/>
</dbReference>
<reference evidence="6 7" key="1">
    <citation type="submission" date="2016-02" db="EMBL/GenBank/DDBJ databases">
        <title>Genome sequence of Clostridium thermobutyricum DSM 4928.</title>
        <authorList>
            <person name="Poehlein A."/>
            <person name="Daniel R."/>
        </authorList>
    </citation>
    <scope>NUCLEOTIDE SEQUENCE [LARGE SCALE GENOMIC DNA]</scope>
    <source>
        <strain evidence="6 7">DSM 4928</strain>
    </source>
</reference>
<dbReference type="PANTHER" id="PTHR45228">
    <property type="entry name" value="CYCLIC DI-GMP PHOSPHODIESTERASE TM_0186-RELATED"/>
    <property type="match status" value="1"/>
</dbReference>
<name>A0A1V4SWQ7_9CLOT</name>
<comment type="function">
    <text evidence="2">May play the central regulatory role in sporulation. It may be an element of the effector pathway responsible for the activation of sporulation genes in response to nutritional stress. Spo0A may act in concert with spo0H (a sigma factor) to control the expression of some genes that are critical to the sporulation process.</text>
</comment>
<dbReference type="PROSITE" id="PS51832">
    <property type="entry name" value="HD_GYP"/>
    <property type="match status" value="1"/>
</dbReference>
<dbReference type="GO" id="GO:0000160">
    <property type="term" value="P:phosphorelay signal transduction system"/>
    <property type="evidence" value="ECO:0007669"/>
    <property type="project" value="InterPro"/>
</dbReference>
<dbReference type="SMART" id="SM00448">
    <property type="entry name" value="REC"/>
    <property type="match status" value="1"/>
</dbReference>
<comment type="caution">
    <text evidence="6">The sequence shown here is derived from an EMBL/GenBank/DDBJ whole genome shotgun (WGS) entry which is preliminary data.</text>
</comment>
<evidence type="ECO:0000256" key="2">
    <source>
        <dbReference type="ARBA" id="ARBA00024867"/>
    </source>
</evidence>
<organism evidence="6 7">
    <name type="scientific">Clostridium thermobutyricum DSM 4928</name>
    <dbReference type="NCBI Taxonomy" id="1121339"/>
    <lineage>
        <taxon>Bacteria</taxon>
        <taxon>Bacillati</taxon>
        <taxon>Bacillota</taxon>
        <taxon>Clostridia</taxon>
        <taxon>Eubacteriales</taxon>
        <taxon>Clostridiaceae</taxon>
        <taxon>Clostridium</taxon>
    </lineage>
</organism>
<dbReference type="Pfam" id="PF13487">
    <property type="entry name" value="HD_5"/>
    <property type="match status" value="1"/>
</dbReference>
<dbReference type="SMART" id="SM00471">
    <property type="entry name" value="HDc"/>
    <property type="match status" value="1"/>
</dbReference>
<dbReference type="InterPro" id="IPR011006">
    <property type="entry name" value="CheY-like_superfamily"/>
</dbReference>
<dbReference type="OrthoDB" id="9804747at2"/>
<feature type="modified residue" description="4-aspartylphosphate" evidence="3">
    <location>
        <position position="55"/>
    </location>
</feature>
<dbReference type="SUPFAM" id="SSF52172">
    <property type="entry name" value="CheY-like"/>
    <property type="match status" value="1"/>
</dbReference>
<dbReference type="InterPro" id="IPR003607">
    <property type="entry name" value="HD/PDEase_dom"/>
</dbReference>
<gene>
    <name evidence="6" type="primary">rpfG_3</name>
    <name evidence="6" type="ORF">CLTHE_10330</name>
</gene>
<keyword evidence="3" id="KW-0597">Phosphoprotein</keyword>
<dbReference type="SUPFAM" id="SSF109604">
    <property type="entry name" value="HD-domain/PDEase-like"/>
    <property type="match status" value="1"/>
</dbReference>
<dbReference type="RefSeq" id="WP_080022310.1">
    <property type="nucleotide sequence ID" value="NZ_LTAY01000028.1"/>
</dbReference>
<evidence type="ECO:0000313" key="7">
    <source>
        <dbReference type="Proteomes" id="UP000191448"/>
    </source>
</evidence>
<keyword evidence="6" id="KW-0378">Hydrolase</keyword>
<proteinExistence type="predicted"/>
<evidence type="ECO:0000256" key="1">
    <source>
        <dbReference type="ARBA" id="ARBA00018672"/>
    </source>
</evidence>
<dbReference type="InterPro" id="IPR052020">
    <property type="entry name" value="Cyclic_di-GMP/3'3'-cGAMP_PDE"/>
</dbReference>